<evidence type="ECO:0008006" key="3">
    <source>
        <dbReference type="Google" id="ProtNLM"/>
    </source>
</evidence>
<gene>
    <name evidence="1" type="ORF">E5991_06810</name>
</gene>
<evidence type="ECO:0000313" key="2">
    <source>
        <dbReference type="Proteomes" id="UP000306798"/>
    </source>
</evidence>
<proteinExistence type="predicted"/>
<dbReference type="Proteomes" id="UP000306798">
    <property type="component" value="Unassembled WGS sequence"/>
</dbReference>
<dbReference type="EMBL" id="SSTF01000019">
    <property type="protein sequence ID" value="THG24909.1"/>
    <property type="molecule type" value="Genomic_DNA"/>
</dbReference>
<comment type="caution">
    <text evidence="1">The sequence shown here is derived from an EMBL/GenBank/DDBJ whole genome shotgun (WGS) entry which is preliminary data.</text>
</comment>
<sequence>MAMDMGGLGDIGGTSDFQFARRFFCRELPDEFDDGDAPTLIVQSYFVHEDDYALRIRLQTRAVRVPMSSGLDPKAVLERYRDDFREATLTVKGPSRGGTRYEAQRSIDSRVAAEIMLRGGDLIIKNRTSVWIGADGWNIDVFGGANAPLVIAEAERSTPVTNLIIPRFCITEITDQSRFSNDSLSWRPFSQWSSSFERELRETGPQFQQVFGTNTLE</sequence>
<accession>A0A4S4F5A5</accession>
<dbReference type="PANTHER" id="PTHR40114">
    <property type="entry name" value="SLR0698 PROTEIN"/>
    <property type="match status" value="1"/>
</dbReference>
<reference evidence="1 2" key="1">
    <citation type="submission" date="2019-04" db="EMBL/GenBank/DDBJ databases">
        <title>Microbes associate with the intestines of laboratory mice.</title>
        <authorList>
            <person name="Navarre W."/>
            <person name="Wong E."/>
            <person name="Huang K.C."/>
            <person name="Tropini C."/>
            <person name="Ng K."/>
            <person name="Yu B."/>
        </authorList>
    </citation>
    <scope>NUCLEOTIDE SEQUENCE [LARGE SCALE GENOMIC DNA]</scope>
    <source>
        <strain evidence="1 2">NM87_A27A</strain>
    </source>
</reference>
<dbReference type="InterPro" id="IPR033469">
    <property type="entry name" value="CYTH-like_dom_sf"/>
</dbReference>
<dbReference type="RefSeq" id="WP_136511468.1">
    <property type="nucleotide sequence ID" value="NZ_SSTF01000019.1"/>
</dbReference>
<evidence type="ECO:0000313" key="1">
    <source>
        <dbReference type="EMBL" id="THG24909.1"/>
    </source>
</evidence>
<dbReference type="Gene3D" id="2.40.320.10">
    <property type="entry name" value="Hypothetical Protein Pfu-838710-001"/>
    <property type="match status" value="1"/>
</dbReference>
<dbReference type="AlphaFoldDB" id="A0A4S4F5A5"/>
<protein>
    <recommendedName>
        <fullName evidence="3">Adenylate cyclase</fullName>
    </recommendedName>
</protein>
<name>A0A4S4F5A5_9BIFI</name>
<dbReference type="InterPro" id="IPR012042">
    <property type="entry name" value="NeuTTM/CthTTM-like"/>
</dbReference>
<organism evidence="1 2">
    <name type="scientific">Bifidobacterium pseudolongum</name>
    <dbReference type="NCBI Taxonomy" id="1694"/>
    <lineage>
        <taxon>Bacteria</taxon>
        <taxon>Bacillati</taxon>
        <taxon>Actinomycetota</taxon>
        <taxon>Actinomycetes</taxon>
        <taxon>Bifidobacteriales</taxon>
        <taxon>Bifidobacteriaceae</taxon>
        <taxon>Bifidobacterium</taxon>
    </lineage>
</organism>
<dbReference type="PANTHER" id="PTHR40114:SF1">
    <property type="entry name" value="SLR0698 PROTEIN"/>
    <property type="match status" value="1"/>
</dbReference>
<dbReference type="SUPFAM" id="SSF55154">
    <property type="entry name" value="CYTH-like phosphatases"/>
    <property type="match status" value="1"/>
</dbReference>